<evidence type="ECO:0000256" key="1">
    <source>
        <dbReference type="SAM" id="MobiDB-lite"/>
    </source>
</evidence>
<dbReference type="Proteomes" id="UP001515480">
    <property type="component" value="Unassembled WGS sequence"/>
</dbReference>
<dbReference type="EMBL" id="JBGBPQ010000030">
    <property type="protein sequence ID" value="KAL1496163.1"/>
    <property type="molecule type" value="Genomic_DNA"/>
</dbReference>
<proteinExistence type="predicted"/>
<evidence type="ECO:0000313" key="2">
    <source>
        <dbReference type="EMBL" id="KAL1496163.1"/>
    </source>
</evidence>
<keyword evidence="3" id="KW-1185">Reference proteome</keyword>
<evidence type="ECO:0000313" key="3">
    <source>
        <dbReference type="Proteomes" id="UP001515480"/>
    </source>
</evidence>
<gene>
    <name evidence="2" type="ORF">AB1Y20_014780</name>
</gene>
<sequence>MGDYRLIARQRARRPALFSAEGAQWPQYRQPLTLSLKAAPRHVEFSPVSPHDVRRRLSSRCTPRASRRTGRSCTRRRTTPPPSAGMWWRGSPEVVVVVEELVQRNA</sequence>
<feature type="compositionally biased region" description="Basic residues" evidence="1">
    <location>
        <begin position="65"/>
        <end position="78"/>
    </location>
</feature>
<feature type="region of interest" description="Disordered" evidence="1">
    <location>
        <begin position="48"/>
        <end position="87"/>
    </location>
</feature>
<dbReference type="AlphaFoldDB" id="A0AB34IEB7"/>
<reference evidence="2 3" key="1">
    <citation type="journal article" date="2024" name="Science">
        <title>Giant polyketide synthase enzymes in the biosynthesis of giant marine polyether toxins.</title>
        <authorList>
            <person name="Fallon T.R."/>
            <person name="Shende V.V."/>
            <person name="Wierzbicki I.H."/>
            <person name="Pendleton A.L."/>
            <person name="Watervoot N.F."/>
            <person name="Auber R.P."/>
            <person name="Gonzalez D.J."/>
            <person name="Wisecaver J.H."/>
            <person name="Moore B.S."/>
        </authorList>
    </citation>
    <scope>NUCLEOTIDE SEQUENCE [LARGE SCALE GENOMIC DNA]</scope>
    <source>
        <strain evidence="2 3">12B1</strain>
    </source>
</reference>
<comment type="caution">
    <text evidence="2">The sequence shown here is derived from an EMBL/GenBank/DDBJ whole genome shotgun (WGS) entry which is preliminary data.</text>
</comment>
<organism evidence="2 3">
    <name type="scientific">Prymnesium parvum</name>
    <name type="common">Toxic golden alga</name>
    <dbReference type="NCBI Taxonomy" id="97485"/>
    <lineage>
        <taxon>Eukaryota</taxon>
        <taxon>Haptista</taxon>
        <taxon>Haptophyta</taxon>
        <taxon>Prymnesiophyceae</taxon>
        <taxon>Prymnesiales</taxon>
        <taxon>Prymnesiaceae</taxon>
        <taxon>Prymnesium</taxon>
    </lineage>
</organism>
<name>A0AB34IEB7_PRYPA</name>
<accession>A0AB34IEB7</accession>
<protein>
    <submittedName>
        <fullName evidence="2">Uncharacterized protein</fullName>
    </submittedName>
</protein>